<dbReference type="Pfam" id="PF00550">
    <property type="entry name" value="PP-binding"/>
    <property type="match status" value="1"/>
</dbReference>
<keyword evidence="1" id="KW-0596">Phosphopantetheine</keyword>
<dbReference type="InterPro" id="IPR020806">
    <property type="entry name" value="PKS_PP-bd"/>
</dbReference>
<dbReference type="RefSeq" id="WP_129575729.1">
    <property type="nucleotide sequence ID" value="NZ_CP012672.1"/>
</dbReference>
<dbReference type="Gene3D" id="3.30.559.30">
    <property type="entry name" value="Nonribosomal peptide synthetase, condensation domain"/>
    <property type="match status" value="1"/>
</dbReference>
<evidence type="ECO:0000259" key="9">
    <source>
        <dbReference type="PROSITE" id="PS52004"/>
    </source>
</evidence>
<evidence type="ECO:0000256" key="7">
    <source>
        <dbReference type="SAM" id="MobiDB-lite"/>
    </source>
</evidence>
<evidence type="ECO:0000259" key="8">
    <source>
        <dbReference type="PROSITE" id="PS50075"/>
    </source>
</evidence>
<accession>A0A4P2QPF6</accession>
<feature type="domain" description="Ketosynthase family 3 (KS3)" evidence="9">
    <location>
        <begin position="11"/>
        <end position="437"/>
    </location>
</feature>
<dbReference type="PROSITE" id="PS52004">
    <property type="entry name" value="KS3_2"/>
    <property type="match status" value="1"/>
</dbReference>
<keyword evidence="5" id="KW-0443">Lipid metabolism</keyword>
<evidence type="ECO:0000256" key="2">
    <source>
        <dbReference type="ARBA" id="ARBA00022553"/>
    </source>
</evidence>
<dbReference type="GO" id="GO:0004315">
    <property type="term" value="F:3-oxoacyl-[acyl-carrier-protein] synthase activity"/>
    <property type="evidence" value="ECO:0007669"/>
    <property type="project" value="InterPro"/>
</dbReference>
<dbReference type="SUPFAM" id="SSF52151">
    <property type="entry name" value="FabD/lysophospholipase-like"/>
    <property type="match status" value="1"/>
</dbReference>
<keyword evidence="2" id="KW-0597">Phosphoprotein</keyword>
<dbReference type="SMART" id="SM00823">
    <property type="entry name" value="PKS_PP"/>
    <property type="match status" value="1"/>
</dbReference>
<dbReference type="PANTHER" id="PTHR43775:SF51">
    <property type="entry name" value="INACTIVE PHENOLPHTHIOCEROL SYNTHESIS POLYKETIDE SYNTHASE TYPE I PKS1-RELATED"/>
    <property type="match status" value="1"/>
</dbReference>
<dbReference type="FunFam" id="3.40.47.10:FF:000042">
    <property type="entry name" value="Polyketide synthase Pks13"/>
    <property type="match status" value="1"/>
</dbReference>
<dbReference type="InterPro" id="IPR009081">
    <property type="entry name" value="PP-bd_ACP"/>
</dbReference>
<dbReference type="FunFam" id="1.10.1200.10:FF:000016">
    <property type="entry name" value="Non-ribosomal peptide synthase"/>
    <property type="match status" value="1"/>
</dbReference>
<evidence type="ECO:0000256" key="4">
    <source>
        <dbReference type="ARBA" id="ARBA00022832"/>
    </source>
</evidence>
<dbReference type="Gene3D" id="3.30.70.3290">
    <property type="match status" value="1"/>
</dbReference>
<feature type="domain" description="Carrier" evidence="8">
    <location>
        <begin position="916"/>
        <end position="991"/>
    </location>
</feature>
<dbReference type="InterPro" id="IPR001227">
    <property type="entry name" value="Ac_transferase_dom_sf"/>
</dbReference>
<dbReference type="PROSITE" id="PS00606">
    <property type="entry name" value="KS3_1"/>
    <property type="match status" value="1"/>
</dbReference>
<evidence type="ECO:0000313" key="11">
    <source>
        <dbReference type="Proteomes" id="UP000295497"/>
    </source>
</evidence>
<dbReference type="InterPro" id="IPR016035">
    <property type="entry name" value="Acyl_Trfase/lysoPLipase"/>
</dbReference>
<evidence type="ECO:0000256" key="3">
    <source>
        <dbReference type="ARBA" id="ARBA00022679"/>
    </source>
</evidence>
<proteinExistence type="predicted"/>
<dbReference type="PROSITE" id="PS50075">
    <property type="entry name" value="CARRIER"/>
    <property type="match status" value="1"/>
</dbReference>
<dbReference type="Pfam" id="PF00698">
    <property type="entry name" value="Acyl_transf_1"/>
    <property type="match status" value="1"/>
</dbReference>
<feature type="region of interest" description="Disordered" evidence="7">
    <location>
        <begin position="1462"/>
        <end position="1500"/>
    </location>
</feature>
<dbReference type="InterPro" id="IPR014031">
    <property type="entry name" value="Ketoacyl_synth_C"/>
</dbReference>
<dbReference type="InterPro" id="IPR018201">
    <property type="entry name" value="Ketoacyl_synth_AS"/>
</dbReference>
<evidence type="ECO:0000313" key="10">
    <source>
        <dbReference type="EMBL" id="AUX32054.1"/>
    </source>
</evidence>
<dbReference type="SMART" id="SM00827">
    <property type="entry name" value="PKS_AT"/>
    <property type="match status" value="1"/>
</dbReference>
<dbReference type="GO" id="GO:0031177">
    <property type="term" value="F:phosphopantetheine binding"/>
    <property type="evidence" value="ECO:0007669"/>
    <property type="project" value="InterPro"/>
</dbReference>
<dbReference type="Pfam" id="PF22621">
    <property type="entry name" value="CurL-like_PKS_C"/>
    <property type="match status" value="1"/>
</dbReference>
<name>A0A4P2QPF6_SORCE</name>
<dbReference type="InterPro" id="IPR050091">
    <property type="entry name" value="PKS_NRPS_Biosynth_Enz"/>
</dbReference>
<keyword evidence="3" id="KW-0808">Transferase</keyword>
<evidence type="ECO:0000256" key="5">
    <source>
        <dbReference type="ARBA" id="ARBA00023098"/>
    </source>
</evidence>
<sequence>MSEPIETEDGGSDIAIVGMAGRFPGAPSVDALWENVRRGVESIARFPESEREEPPVGASAAPGAPVVCAGGLLDDIDRFDASYFGYSPREAQLMDPQQRLFLECAVAALEDAGCDPARFPGAIGVFGGCGSNTYLLQLLSHPDLAATVDPHALMLASEKDYLATRVSYKLDLHGPSVVVQTACSTSLVAIHMACESLLGGQCDLALAGGVSIGIPQKRGYPYVPGSICSPDGRCRPFDARAEGTVGGSGVGIVALKRLADALRDRNTVHAVIRGSAVNNDGGRKVGFMAPSVDGQASAISEAQSVAGVDPGSIGYVEAHGTATAIGDPIEVEALTQAFRRRTARKTYCALGSIKANIGHLDAAAGVAGLIKAAHVVRSGEIPPCVHFEAPNPKLDLAASPFFVPREAAPWPRELRPRRAGVSSFGIGGTNAHVVLEEPPPLPARAPAPERDHVLTLSARTPEALSTACAQLAAHLEANDLPLDDVAFTLQTGRAEHPYRRAVVARTRAEAIQGLAREGASALARPRSRAVFAFPGQGAQAVGMGRALYAQEAAFRSAFDACAAAARARGLDLGEVVFREGEGDGRTLLSTALVQPALFAVELALARLWMSWGIEPAAMIGHSLGELVAACVAGVLTLEDAMSLVIDRGRFMQAAPAGSMLAVGLPAADVEGLLEAGLEIAAVNSPKLTVVAGPASAIRDLAARLEAREVFARPLQTSHAFHCALIDGAVAPFLESARRARLSPPEIPVVSNVTGALLTDAEATDPAYWARHLRQPVRFSDGVEALFASGHALFLEVGPGRGLTTLVRQTLAGRGGAAIASLGSAHAASEPASLAEALGQLWEAGHAVDWTAVRGGDPGALVRLPTYPFERARHWIAPRRGAPAAEPAPAAAPLAPAPNALPTAAVSRAHAGAAFVAPSTESERAIAAIWSALLGVHEIGVHDDFFGLHGDSLVATQVMSRIRAQLGVELPLRALFQGPTVAALAAQVDAARRGEARRREFPPIARIPRDGPLPLSFAQHRLWFVDQLEPGSPAYNIPFVVRATGRLDVDALRRSLFEIARRHEALRTTFSARDGVPFPVIAPEARVPFRMSDLEHLAGEALDAAVSALVLEESLEPFDLSRGPLLRVRVIRKRHDEHVIALVVHHVVFDVWSVGVFVGELAALYGGFAQGQPSRLPELPAQYVDFAAAQRAWLSGEVLEGELRYWTTKLSGALRRARVPVDHEPAGRRTWRGARRSLDAGAELTRQIKAFCEREAISPFMALLAAYKLVLHQRTGLEDLVVGTDVANRNRVETEPMIGFFVNQLVIRTDCGGDPTFGALVRRVRDVALEAFEHQDLPFDRLVEALRPKGAVGHVPLFDAKFVMRNVHVPPMKLEGLELEALEGEATTTAFDFVLTVAEAGGSFRFGVEHSSELYRAATVDNFLNDYRQILATATARPDTPVSELRGELERAAAARRELERKAARGAALDKLTSARRRAVTLPRPGGPGEAKTSPKDGQDE</sequence>
<dbReference type="InterPro" id="IPR036736">
    <property type="entry name" value="ACP-like_sf"/>
</dbReference>
<dbReference type="InterPro" id="IPR014043">
    <property type="entry name" value="Acyl_transferase_dom"/>
</dbReference>
<dbReference type="InterPro" id="IPR023213">
    <property type="entry name" value="CAT-like_dom_sf"/>
</dbReference>
<dbReference type="Gene3D" id="1.10.1200.10">
    <property type="entry name" value="ACP-like"/>
    <property type="match status" value="1"/>
</dbReference>
<dbReference type="CDD" id="cd19531">
    <property type="entry name" value="LCL_NRPS-like"/>
    <property type="match status" value="1"/>
</dbReference>
<dbReference type="InterPro" id="IPR014030">
    <property type="entry name" value="Ketoacyl_synth_N"/>
</dbReference>
<dbReference type="Pfam" id="PF00668">
    <property type="entry name" value="Condensation"/>
    <property type="match status" value="1"/>
</dbReference>
<dbReference type="SUPFAM" id="SSF53901">
    <property type="entry name" value="Thiolase-like"/>
    <property type="match status" value="1"/>
</dbReference>
<dbReference type="SUPFAM" id="SSF47336">
    <property type="entry name" value="ACP-like"/>
    <property type="match status" value="1"/>
</dbReference>
<dbReference type="Gene3D" id="3.40.366.10">
    <property type="entry name" value="Malonyl-Coenzyme A Acyl Carrier Protein, domain 2"/>
    <property type="match status" value="1"/>
</dbReference>
<dbReference type="GO" id="GO:0004312">
    <property type="term" value="F:fatty acid synthase activity"/>
    <property type="evidence" value="ECO:0007669"/>
    <property type="project" value="TreeGrafter"/>
</dbReference>
<dbReference type="SUPFAM" id="SSF52777">
    <property type="entry name" value="CoA-dependent acyltransferases"/>
    <property type="match status" value="2"/>
</dbReference>
<dbReference type="PANTHER" id="PTHR43775">
    <property type="entry name" value="FATTY ACID SYNTHASE"/>
    <property type="match status" value="1"/>
</dbReference>
<reference evidence="10 11" key="1">
    <citation type="submission" date="2015-09" db="EMBL/GenBank/DDBJ databases">
        <title>Sorangium comparison.</title>
        <authorList>
            <person name="Zaburannyi N."/>
            <person name="Bunk B."/>
            <person name="Overmann J."/>
            <person name="Mueller R."/>
        </authorList>
    </citation>
    <scope>NUCLEOTIDE SEQUENCE [LARGE SCALE GENOMIC DNA]</scope>
    <source>
        <strain evidence="10 11">So ce836</strain>
    </source>
</reference>
<dbReference type="Gene3D" id="3.40.47.10">
    <property type="match status" value="1"/>
</dbReference>
<dbReference type="Proteomes" id="UP000295497">
    <property type="component" value="Chromosome"/>
</dbReference>
<organism evidence="10 11">
    <name type="scientific">Sorangium cellulosum</name>
    <name type="common">Polyangium cellulosum</name>
    <dbReference type="NCBI Taxonomy" id="56"/>
    <lineage>
        <taxon>Bacteria</taxon>
        <taxon>Pseudomonadati</taxon>
        <taxon>Myxococcota</taxon>
        <taxon>Polyangia</taxon>
        <taxon>Polyangiales</taxon>
        <taxon>Polyangiaceae</taxon>
        <taxon>Sorangium</taxon>
    </lineage>
</organism>
<dbReference type="InterPro" id="IPR001242">
    <property type="entry name" value="Condensation_dom"/>
</dbReference>
<evidence type="ECO:0000256" key="1">
    <source>
        <dbReference type="ARBA" id="ARBA00022450"/>
    </source>
</evidence>
<dbReference type="SUPFAM" id="SSF55048">
    <property type="entry name" value="Probable ACP-binding domain of malonyl-CoA ACP transacylase"/>
    <property type="match status" value="1"/>
</dbReference>
<dbReference type="Pfam" id="PF00109">
    <property type="entry name" value="ketoacyl-synt"/>
    <property type="match status" value="1"/>
</dbReference>
<dbReference type="SMART" id="SM00825">
    <property type="entry name" value="PKS_KS"/>
    <property type="match status" value="1"/>
</dbReference>
<gene>
    <name evidence="10" type="ORF">SOCE836_041900</name>
</gene>
<dbReference type="Pfam" id="PF02801">
    <property type="entry name" value="Ketoacyl-synt_C"/>
    <property type="match status" value="1"/>
</dbReference>
<evidence type="ECO:0000256" key="6">
    <source>
        <dbReference type="ARBA" id="ARBA00023268"/>
    </source>
</evidence>
<dbReference type="Gene3D" id="3.30.559.10">
    <property type="entry name" value="Chloramphenicol acetyltransferase-like domain"/>
    <property type="match status" value="1"/>
</dbReference>
<dbReference type="InterPro" id="IPR016036">
    <property type="entry name" value="Malonyl_transacylase_ACP-bd"/>
</dbReference>
<keyword evidence="4" id="KW-0276">Fatty acid metabolism</keyword>
<dbReference type="InterPro" id="IPR016039">
    <property type="entry name" value="Thiolase-like"/>
</dbReference>
<dbReference type="GO" id="GO:0044550">
    <property type="term" value="P:secondary metabolite biosynthetic process"/>
    <property type="evidence" value="ECO:0007669"/>
    <property type="project" value="UniProtKB-ARBA"/>
</dbReference>
<dbReference type="CDD" id="cd00833">
    <property type="entry name" value="PKS"/>
    <property type="match status" value="1"/>
</dbReference>
<protein>
    <submittedName>
        <fullName evidence="10">Uncharacterized protein</fullName>
    </submittedName>
</protein>
<dbReference type="GO" id="GO:0006633">
    <property type="term" value="P:fatty acid biosynthetic process"/>
    <property type="evidence" value="ECO:0007669"/>
    <property type="project" value="InterPro"/>
</dbReference>
<dbReference type="InterPro" id="IPR020841">
    <property type="entry name" value="PKS_Beta-ketoAc_synthase_dom"/>
</dbReference>
<dbReference type="EMBL" id="CP012672">
    <property type="protein sequence ID" value="AUX32054.1"/>
    <property type="molecule type" value="Genomic_DNA"/>
</dbReference>
<keyword evidence="6" id="KW-0511">Multifunctional enzyme</keyword>